<keyword evidence="6" id="KW-0472">Membrane</keyword>
<dbReference type="GO" id="GO:0006914">
    <property type="term" value="P:autophagy"/>
    <property type="evidence" value="ECO:0007669"/>
    <property type="project" value="UniProtKB-KW"/>
</dbReference>
<dbReference type="InterPro" id="IPR024298">
    <property type="entry name" value="Sec16_Sec23-bd"/>
</dbReference>
<dbReference type="GO" id="GO:0007030">
    <property type="term" value="P:Golgi organization"/>
    <property type="evidence" value="ECO:0007669"/>
    <property type="project" value="TreeGrafter"/>
</dbReference>
<feature type="region of interest" description="Disordered" evidence="7">
    <location>
        <begin position="1882"/>
        <end position="1904"/>
    </location>
</feature>
<proteinExistence type="inferred from homology"/>
<dbReference type="Gene3D" id="1.25.40.1030">
    <property type="match status" value="1"/>
</dbReference>
<dbReference type="PANTHER" id="PTHR13402:SF6">
    <property type="entry name" value="SECRETORY 16, ISOFORM I"/>
    <property type="match status" value="1"/>
</dbReference>
<feature type="region of interest" description="Disordered" evidence="7">
    <location>
        <begin position="1"/>
        <end position="69"/>
    </location>
</feature>
<evidence type="ECO:0000313" key="11">
    <source>
        <dbReference type="Proteomes" id="UP000193642"/>
    </source>
</evidence>
<dbReference type="Pfam" id="PF12932">
    <property type="entry name" value="Sec16"/>
    <property type="match status" value="1"/>
</dbReference>
<feature type="compositionally biased region" description="Low complexity" evidence="7">
    <location>
        <begin position="2301"/>
        <end position="2314"/>
    </location>
</feature>
<feature type="region of interest" description="Disordered" evidence="7">
    <location>
        <begin position="1707"/>
        <end position="1726"/>
    </location>
</feature>
<feature type="compositionally biased region" description="Polar residues" evidence="7">
    <location>
        <begin position="1934"/>
        <end position="1950"/>
    </location>
</feature>
<feature type="domain" description="Sec16 Sec23-binding" evidence="8">
    <location>
        <begin position="1398"/>
        <end position="1681"/>
    </location>
</feature>
<dbReference type="Proteomes" id="UP000193642">
    <property type="component" value="Unassembled WGS sequence"/>
</dbReference>
<name>A0A1Y2D1F9_9FUNG</name>
<evidence type="ECO:0000259" key="8">
    <source>
        <dbReference type="Pfam" id="PF12931"/>
    </source>
</evidence>
<comment type="subcellular location">
    <subcellularLocation>
        <location evidence="6">Endoplasmic reticulum membrane</location>
    </subcellularLocation>
</comment>
<feature type="compositionally biased region" description="Low complexity" evidence="7">
    <location>
        <begin position="35"/>
        <end position="69"/>
    </location>
</feature>
<feature type="region of interest" description="Disordered" evidence="7">
    <location>
        <begin position="162"/>
        <end position="265"/>
    </location>
</feature>
<dbReference type="GO" id="GO:0005789">
    <property type="term" value="C:endoplasmic reticulum membrane"/>
    <property type="evidence" value="ECO:0007669"/>
    <property type="project" value="UniProtKB-SubCell"/>
</dbReference>
<feature type="compositionally biased region" description="Polar residues" evidence="7">
    <location>
        <begin position="190"/>
        <end position="205"/>
    </location>
</feature>
<evidence type="ECO:0000256" key="4">
    <source>
        <dbReference type="ARBA" id="ARBA00022892"/>
    </source>
</evidence>
<dbReference type="CDD" id="cd09233">
    <property type="entry name" value="ACE1-Sec16-like"/>
    <property type="match status" value="1"/>
</dbReference>
<feature type="compositionally biased region" description="Basic and acidic residues" evidence="7">
    <location>
        <begin position="2057"/>
        <end position="2070"/>
    </location>
</feature>
<comment type="function">
    <text evidence="5 6">Involved in the initiation of assembly of the COPII coat required for the formation of transport vesicles from the endoplasmic reticulum (ER) and the selection of cargo molecules. Also involved in autophagy.</text>
</comment>
<dbReference type="Pfam" id="PF12931">
    <property type="entry name" value="TPR_Sec16"/>
    <property type="match status" value="1"/>
</dbReference>
<feature type="compositionally biased region" description="Low complexity" evidence="7">
    <location>
        <begin position="1992"/>
        <end position="2001"/>
    </location>
</feature>
<keyword evidence="11" id="KW-1185">Reference proteome</keyword>
<keyword evidence="6" id="KW-0653">Protein transport</keyword>
<evidence type="ECO:0000256" key="2">
    <source>
        <dbReference type="ARBA" id="ARBA00022448"/>
    </source>
</evidence>
<evidence type="ECO:0000256" key="3">
    <source>
        <dbReference type="ARBA" id="ARBA00022824"/>
    </source>
</evidence>
<dbReference type="PANTHER" id="PTHR13402">
    <property type="entry name" value="RGPR-RELATED"/>
    <property type="match status" value="1"/>
</dbReference>
<evidence type="ECO:0000259" key="9">
    <source>
        <dbReference type="Pfam" id="PF12932"/>
    </source>
</evidence>
<dbReference type="GO" id="GO:0070973">
    <property type="term" value="P:protein localization to endoplasmic reticulum exit site"/>
    <property type="evidence" value="ECO:0007669"/>
    <property type="project" value="TreeGrafter"/>
</dbReference>
<feature type="compositionally biased region" description="Low complexity" evidence="7">
    <location>
        <begin position="2253"/>
        <end position="2264"/>
    </location>
</feature>
<dbReference type="EMBL" id="MCGO01000002">
    <property type="protein sequence ID" value="ORY53090.1"/>
    <property type="molecule type" value="Genomic_DNA"/>
</dbReference>
<dbReference type="OrthoDB" id="8918678at2759"/>
<feature type="compositionally biased region" description="Pro residues" evidence="7">
    <location>
        <begin position="1178"/>
        <end position="1188"/>
    </location>
</feature>
<feature type="compositionally biased region" description="Polar residues" evidence="7">
    <location>
        <begin position="213"/>
        <end position="229"/>
    </location>
</feature>
<feature type="region of interest" description="Disordered" evidence="7">
    <location>
        <begin position="335"/>
        <end position="414"/>
    </location>
</feature>
<feature type="region of interest" description="Disordered" evidence="7">
    <location>
        <begin position="1920"/>
        <end position="1950"/>
    </location>
</feature>
<feature type="compositionally biased region" description="Low complexity" evidence="7">
    <location>
        <begin position="2324"/>
        <end position="2340"/>
    </location>
</feature>
<feature type="compositionally biased region" description="Polar residues" evidence="7">
    <location>
        <begin position="2267"/>
        <end position="2292"/>
    </location>
</feature>
<comment type="similarity">
    <text evidence="1 6">Belongs to the SEC16 family.</text>
</comment>
<reference evidence="10 11" key="1">
    <citation type="submission" date="2016-07" db="EMBL/GenBank/DDBJ databases">
        <title>Pervasive Adenine N6-methylation of Active Genes in Fungi.</title>
        <authorList>
            <consortium name="DOE Joint Genome Institute"/>
            <person name="Mondo S.J."/>
            <person name="Dannebaum R.O."/>
            <person name="Kuo R.C."/>
            <person name="Labutti K."/>
            <person name="Haridas S."/>
            <person name="Kuo A."/>
            <person name="Salamov A."/>
            <person name="Ahrendt S.R."/>
            <person name="Lipzen A."/>
            <person name="Sullivan W."/>
            <person name="Andreopoulos W.B."/>
            <person name="Clum A."/>
            <person name="Lindquist E."/>
            <person name="Daum C."/>
            <person name="Ramamoorthy G.K."/>
            <person name="Gryganskyi A."/>
            <person name="Culley D."/>
            <person name="Magnuson J.K."/>
            <person name="James T.Y."/>
            <person name="O'Malley M.A."/>
            <person name="Stajich J.E."/>
            <person name="Spatafora J.W."/>
            <person name="Visel A."/>
            <person name="Grigoriev I.V."/>
        </authorList>
    </citation>
    <scope>NUCLEOTIDE SEQUENCE [LARGE SCALE GENOMIC DNA]</scope>
    <source>
        <strain evidence="10 11">JEL800</strain>
    </source>
</reference>
<evidence type="ECO:0000256" key="6">
    <source>
        <dbReference type="RuleBase" id="RU364101"/>
    </source>
</evidence>
<feature type="region of interest" description="Disordered" evidence="7">
    <location>
        <begin position="1178"/>
        <end position="1214"/>
    </location>
</feature>
<feature type="region of interest" description="Disordered" evidence="7">
    <location>
        <begin position="289"/>
        <end position="308"/>
    </location>
</feature>
<evidence type="ECO:0000256" key="7">
    <source>
        <dbReference type="SAM" id="MobiDB-lite"/>
    </source>
</evidence>
<feature type="region of interest" description="Disordered" evidence="7">
    <location>
        <begin position="1965"/>
        <end position="2095"/>
    </location>
</feature>
<evidence type="ECO:0000256" key="5">
    <source>
        <dbReference type="ARBA" id="ARBA00024687"/>
    </source>
</evidence>
<feature type="region of interest" description="Disordered" evidence="7">
    <location>
        <begin position="94"/>
        <end position="121"/>
    </location>
</feature>
<feature type="compositionally biased region" description="Polar residues" evidence="7">
    <location>
        <begin position="337"/>
        <end position="364"/>
    </location>
</feature>
<feature type="compositionally biased region" description="Polar residues" evidence="7">
    <location>
        <begin position="2136"/>
        <end position="2150"/>
    </location>
</feature>
<dbReference type="InterPro" id="IPR024340">
    <property type="entry name" value="Sec16_CCD"/>
</dbReference>
<feature type="compositionally biased region" description="Gly residues" evidence="7">
    <location>
        <begin position="18"/>
        <end position="29"/>
    </location>
</feature>
<organism evidence="10 11">
    <name type="scientific">Rhizoclosmatium globosum</name>
    <dbReference type="NCBI Taxonomy" id="329046"/>
    <lineage>
        <taxon>Eukaryota</taxon>
        <taxon>Fungi</taxon>
        <taxon>Fungi incertae sedis</taxon>
        <taxon>Chytridiomycota</taxon>
        <taxon>Chytridiomycota incertae sedis</taxon>
        <taxon>Chytridiomycetes</taxon>
        <taxon>Chytridiales</taxon>
        <taxon>Chytriomycetaceae</taxon>
        <taxon>Rhizoclosmatium</taxon>
    </lineage>
</organism>
<dbReference type="GO" id="GO:0016192">
    <property type="term" value="P:vesicle-mediated transport"/>
    <property type="evidence" value="ECO:0007669"/>
    <property type="project" value="UniProtKB-KW"/>
</dbReference>
<feature type="compositionally biased region" description="Low complexity" evidence="7">
    <location>
        <begin position="1920"/>
        <end position="1932"/>
    </location>
</feature>
<protein>
    <recommendedName>
        <fullName evidence="6">Protein transport protein sec16</fullName>
    </recommendedName>
</protein>
<feature type="compositionally biased region" description="Polar residues" evidence="7">
    <location>
        <begin position="2234"/>
        <end position="2252"/>
    </location>
</feature>
<comment type="caution">
    <text evidence="10">The sequence shown here is derived from an EMBL/GenBank/DDBJ whole genome shotgun (WGS) entry which is preliminary data.</text>
</comment>
<feature type="compositionally biased region" description="Low complexity" evidence="7">
    <location>
        <begin position="94"/>
        <end position="117"/>
    </location>
</feature>
<keyword evidence="4 6" id="KW-0931">ER-Golgi transport</keyword>
<keyword evidence="2 6" id="KW-0813">Transport</keyword>
<feature type="compositionally biased region" description="Pro residues" evidence="7">
    <location>
        <begin position="1974"/>
        <end position="1991"/>
    </location>
</feature>
<gene>
    <name evidence="10" type="ORF">BCR33DRAFT_711460</name>
</gene>
<dbReference type="GO" id="GO:0012507">
    <property type="term" value="C:ER to Golgi transport vesicle membrane"/>
    <property type="evidence" value="ECO:0007669"/>
    <property type="project" value="TreeGrafter"/>
</dbReference>
<feature type="compositionally biased region" description="Pro residues" evidence="7">
    <location>
        <begin position="387"/>
        <end position="396"/>
    </location>
</feature>
<feature type="domain" description="Sec16 central conserved" evidence="9">
    <location>
        <begin position="1251"/>
        <end position="1366"/>
    </location>
</feature>
<feature type="compositionally biased region" description="Polar residues" evidence="7">
    <location>
        <begin position="1709"/>
        <end position="1719"/>
    </location>
</feature>
<dbReference type="GO" id="GO:0015031">
    <property type="term" value="P:protein transport"/>
    <property type="evidence" value="ECO:0007669"/>
    <property type="project" value="UniProtKB-KW"/>
</dbReference>
<keyword evidence="6" id="KW-0072">Autophagy</keyword>
<evidence type="ECO:0000256" key="1">
    <source>
        <dbReference type="ARBA" id="ARBA00005927"/>
    </source>
</evidence>
<dbReference type="STRING" id="329046.A0A1Y2D1F9"/>
<feature type="region of interest" description="Disordered" evidence="7">
    <location>
        <begin position="2223"/>
        <end position="2383"/>
    </location>
</feature>
<sequence length="2383" mass="257163">MSTSKTSNGGDDFFASLLGGGGGGGGGDGVSKPGSSTATTSATTSTTRSRTSPFSPTAPTVAPAVAAPRPNPFAAARSARAARAANVDAAAALFAKPSRTSTPSTPGAPPSATATRSNNFFDSFGLDQKPVATQKETVKSPVKAAAILGDLGLAEFIPQKPVQTASAPPKASVNANAVPRPTSIPPPATSVVSAISAPPSTSHRTVSPPLPQKPSSRSTSPATQSQISPPTAVHRGVSPPPHHTFCCARGRSTSPTARVPSPKAASPVISQVPIALNQTHAQLQYQVDNAKRPPTPTGGKPGVLSPRVTQLPPTQFVSVGPSSSPAVVPPIVEEFQHPTSSTAPLPPISTSNNLDFGEHSSGNEFTGFPGDDDIDFNIKSTARSPRPTSPLPPPSQQPQISAVGPSSQYTDFEDVDTSTRKYGMVDSGNDLNQAQKQTEVVDELDDLVFGAVAQSAQHPADELQQYEAVLQTESVEYSQNIEYQQHYGQTQQLVSQNEQYQNETQQYAYSQDGPQYQQFGYSQDSQQYQDPQQQYDFTQQLGEYTQQQSEYLQQTQYEYSATQDQGQPQYGYSELDQYEQFSQQQQQYQQPEFGYSNEVAQPIAVPQPEFIQQAEAPQNLFGAPDQGHSPFDSIGNQNAFESFVQYEQTPQQLFGATDNRSSPFDAIGNQDVFASLPPPPPAVVKPESPVPPPAVIRAHLLLLHRKPIKSVSPIPTAAVIAHAAFETSTPQDPISLETHQENPFVADSQNPFGAPYAQQYVDYSQQQFSEYDQQQYQQQQYTGYEQQGAYGQDYNAYYQYDQTQQRVEFQEHQQQYVEGYQQQTYATDPTQQSVYPTEQPSFANEDLQYQAQAKVEAVIQDATEPTATTVRSTSDIPAPSVATAEQAAPVQQNDVTYDQSQYYGDQLQQQEYAQQYAQGSFTQDGTAGSLETYDQNYYTQQQQEYQYDQNGVMYGADGQVIDQSQYQYSDQQAVYGAYGTDSGYDAGAQYDQQGQQYLYPEGYDPSQVPPPVMAICPTKPDSDPSQPAEYESGQYGNDNQQQQQYIYSEGYDASQPNPESVVNQQTNEYNAEVQYNGENYQYEGQEQQQQQQYLYPEGYDASQVPPPAVPEPVNTADSLFCNKCGTRVAAKPPTPQIPVTQLAQPTQISPQGIAPPPQAAIPAVTPPTAASTIIPPPLASFGSVPPPATQTVGTPRHPRMTRSRSSNPGQVHAIPPQPQQFAPPQQQTYELPAAPVEQFRFVDPLGRHRGHAMAMFSFGGQLVYTGPQRYQRAQTDPVRGTYFVEKSAPGKIKIANVQHLLASSFPEISKSNTPVLGSRNKLKKKDVVKIAEDGVSRVQALVAEGKVGKEVLVLWKLVKLCLEADGVLLSGKPEHAQSVRDWLDLPAQPHSSSKLDEIQAFLLKGDKSNACRVAVDAGLWTHALVISAQIDKDTYRDVVSSFSRNEFSAGEVAAIPTGTKGDRPGLRVLYSLFGGAGKAAVAEFLPEAADERITQNALASWQETLALILSNKTPGDSAAISAFGDQLSAFNLAAAAHICFLLSPSHSLVSGVDAPNSKIVLLGANHVFNPSRFTKDFDSLHLTEVYEYSQSLINNTGITGCLPHLQAYKLCYAYYLAEVGLTSQALHYCEAIEQVVRNSAKASPYFHKVFIESLRDLMEHLSMARTSDSSSNAGGKIELTKKLSSFSLMNLVDGGIKTLMSNAVGEDISGQTPSSNAAKSSKEIGNEKPSFFLPPDMIRPLSTTGASHVGYTNGNNGGYDQGGYGNNGYSDNAGYGNQNAIEYDNNGGYYDENGQYYQQQDQFGEIPQSNYDQNAGYYDENGQFVGQGQQYDPNAQYGNTEYGYDNQYSNEVYSGDNQYVDGNVVSDNNQAYNEQYGDQMATNQYGYDSNNQTVTDYQNYGDNAYGQEQYGVDQYVADQYGDNQYGDDQGYGEVSQSGYGDNNQSHETQSYADNYYGDDVIAETSAPEPVSETLPPPPPKPTVTQPPPPSVSKPTPSFTTPAVPPPSSFSQPPLAPTATQNAWGEEEDDLGFGNKALTSKPLTQEPVKEASTPTPEPVKEAETPKEEKRRSSSWFSLPSIFGGGKSADSSKPAPVQVKLGESMQLVFDPVQKKWVHGKTGDAVAATNTVAPPPKASATQSAPTSRLSTPTPVDPSPRPASGMGNNPSSGADAPQFGAALGGAKRRGARNKYVDVMNTSGKVAAPPSSLKSFLPSAGAQIVSEGSLGTPVESESPVANTFSPAEQISPASLSTPQPQQVRAAPVQERPIQQQPQTLNQPPVSRLPTSINTNVGPRSVPPQSQPSQSRPMPSTQRPAQQVGNFGIQSQQRPSESQPPNQQRSGPSPNANRPAIPPTAASQPNQARVSARRPMAKPVGHAAAPSDI</sequence>
<feature type="region of interest" description="Disordered" evidence="7">
    <location>
        <begin position="1000"/>
        <end position="1036"/>
    </location>
</feature>
<keyword evidence="3 6" id="KW-0256">Endoplasmic reticulum</keyword>
<dbReference type="GO" id="GO:0070971">
    <property type="term" value="C:endoplasmic reticulum exit site"/>
    <property type="evidence" value="ECO:0007669"/>
    <property type="project" value="TreeGrafter"/>
</dbReference>
<evidence type="ECO:0000313" key="10">
    <source>
        <dbReference type="EMBL" id="ORY53090.1"/>
    </source>
</evidence>
<feature type="compositionally biased region" description="Polar residues" evidence="7">
    <location>
        <begin position="1882"/>
        <end position="1901"/>
    </location>
</feature>
<accession>A0A1Y2D1F9</accession>
<feature type="region of interest" description="Disordered" evidence="7">
    <location>
        <begin position="2117"/>
        <end position="2185"/>
    </location>
</feature>